<name>A0A9Q5I2V6_SANBA</name>
<sequence>MSYKHCEHCKGGYVLPGTPKGEMRDGAYFVAGSQAATAESESAAESKRRAIVLLTDIFGLPLVNSKIMADRFADSLGYDVWVPDQFGGWPIMEASELDGKLPQRPGEKLSLLTKLAFIWLLIKRIPRLIHSRPSVAGQRIQTFIKKLREERGYTRIGTVGYCFGGTTAIGLASTELINSAVICHPGGFSTKQIAQFKVPTSWQCAEEDFSFTPKLRNETEAILTSQKNIEHEFCDYKGTVHGFAVRPNLDIPESKEGFEKAFEASLSWFKKTL</sequence>
<accession>A0A9Q5I2V6</accession>
<dbReference type="Proteomes" id="UP000757232">
    <property type="component" value="Unassembled WGS sequence"/>
</dbReference>
<organism evidence="2 3">
    <name type="scientific">Sanghuangporus baumii</name>
    <name type="common">Phellinus baumii</name>
    <dbReference type="NCBI Taxonomy" id="108892"/>
    <lineage>
        <taxon>Eukaryota</taxon>
        <taxon>Fungi</taxon>
        <taxon>Dikarya</taxon>
        <taxon>Basidiomycota</taxon>
        <taxon>Agaricomycotina</taxon>
        <taxon>Agaricomycetes</taxon>
        <taxon>Hymenochaetales</taxon>
        <taxon>Hymenochaetaceae</taxon>
        <taxon>Sanghuangporus</taxon>
    </lineage>
</organism>
<evidence type="ECO:0000313" key="2">
    <source>
        <dbReference type="EMBL" id="OCB90187.1"/>
    </source>
</evidence>
<proteinExistence type="predicted"/>
<protein>
    <submittedName>
        <fullName evidence="2">Dienelactone hydrolase endo-1,3,1,4-beta-D-glucanase</fullName>
    </submittedName>
</protein>
<feature type="domain" description="Dienelactone hydrolase" evidence="1">
    <location>
        <begin position="41"/>
        <end position="272"/>
    </location>
</feature>
<evidence type="ECO:0000259" key="1">
    <source>
        <dbReference type="Pfam" id="PF01738"/>
    </source>
</evidence>
<keyword evidence="3" id="KW-1185">Reference proteome</keyword>
<dbReference type="OrthoDB" id="10019231at2759"/>
<dbReference type="PANTHER" id="PTHR17630:SF44">
    <property type="entry name" value="PROTEIN AIM2"/>
    <property type="match status" value="1"/>
</dbReference>
<gene>
    <name evidence="2" type="ORF">A7U60_g2649</name>
</gene>
<dbReference type="InterPro" id="IPR002925">
    <property type="entry name" value="Dienelactn_hydro"/>
</dbReference>
<dbReference type="InterPro" id="IPR029058">
    <property type="entry name" value="AB_hydrolase_fold"/>
</dbReference>
<dbReference type="Pfam" id="PF01738">
    <property type="entry name" value="DLH"/>
    <property type="match status" value="1"/>
</dbReference>
<keyword evidence="2" id="KW-0378">Hydrolase</keyword>
<dbReference type="PANTHER" id="PTHR17630">
    <property type="entry name" value="DIENELACTONE HYDROLASE"/>
    <property type="match status" value="1"/>
</dbReference>
<dbReference type="EMBL" id="LNZH02000140">
    <property type="protein sequence ID" value="OCB90187.1"/>
    <property type="molecule type" value="Genomic_DNA"/>
</dbReference>
<evidence type="ECO:0000313" key="3">
    <source>
        <dbReference type="Proteomes" id="UP000757232"/>
    </source>
</evidence>
<dbReference type="Gene3D" id="3.40.50.1820">
    <property type="entry name" value="alpha/beta hydrolase"/>
    <property type="match status" value="1"/>
</dbReference>
<dbReference type="SUPFAM" id="SSF53474">
    <property type="entry name" value="alpha/beta-Hydrolases"/>
    <property type="match status" value="1"/>
</dbReference>
<dbReference type="AlphaFoldDB" id="A0A9Q5I2V6"/>
<reference evidence="2" key="1">
    <citation type="submission" date="2016-06" db="EMBL/GenBank/DDBJ databases">
        <title>Draft Genome sequence of the fungus Inonotus baumii.</title>
        <authorList>
            <person name="Zhu H."/>
            <person name="Lin W."/>
        </authorList>
    </citation>
    <scope>NUCLEOTIDE SEQUENCE</scope>
    <source>
        <strain evidence="2">821</strain>
    </source>
</reference>
<dbReference type="GO" id="GO:0016787">
    <property type="term" value="F:hydrolase activity"/>
    <property type="evidence" value="ECO:0007669"/>
    <property type="project" value="UniProtKB-KW"/>
</dbReference>
<comment type="caution">
    <text evidence="2">The sequence shown here is derived from an EMBL/GenBank/DDBJ whole genome shotgun (WGS) entry which is preliminary data.</text>
</comment>